<evidence type="ECO:0000256" key="1">
    <source>
        <dbReference type="ARBA" id="ARBA00006817"/>
    </source>
</evidence>
<dbReference type="RefSeq" id="WP_221763324.1">
    <property type="nucleotide sequence ID" value="NZ_AP024110.1"/>
</dbReference>
<feature type="domain" description="Activator of Hsp90 ATPase homologue 1/2-like C-terminal" evidence="2">
    <location>
        <begin position="18"/>
        <end position="153"/>
    </location>
</feature>
<evidence type="ECO:0000313" key="4">
    <source>
        <dbReference type="Proteomes" id="UP000826722"/>
    </source>
</evidence>
<protein>
    <submittedName>
        <fullName evidence="3">Activator of HSP90 ATPase</fullName>
    </submittedName>
</protein>
<dbReference type="EMBL" id="AP024110">
    <property type="protein sequence ID" value="BCM25210.1"/>
    <property type="molecule type" value="Genomic_DNA"/>
</dbReference>
<sequence>MTGTDTTSRELELIRIIDASPEKLFMAWTEPALLKQWFSPAPWTVTKAETDVRIGGCNLIVMRSPEGDEFPNHGVYLDVVKNERIVFTDAYTEAWQPSLKPFMTGIITFEALGEKTKYTARVLHWSVADREMHEKMGFHEGWGLATNQLEALVSRL</sequence>
<dbReference type="Proteomes" id="UP000826722">
    <property type="component" value="Chromosome"/>
</dbReference>
<dbReference type="SUPFAM" id="SSF55961">
    <property type="entry name" value="Bet v1-like"/>
    <property type="match status" value="1"/>
</dbReference>
<evidence type="ECO:0000259" key="2">
    <source>
        <dbReference type="Pfam" id="PF08327"/>
    </source>
</evidence>
<dbReference type="Pfam" id="PF08327">
    <property type="entry name" value="AHSA1"/>
    <property type="match status" value="1"/>
</dbReference>
<accession>A0A8D5JLU8</accession>
<evidence type="ECO:0000313" key="3">
    <source>
        <dbReference type="EMBL" id="BCM25210.1"/>
    </source>
</evidence>
<name>A0A8D5JLU8_9PROT</name>
<dbReference type="AlphaFoldDB" id="A0A8D5JLU8"/>
<organism evidence="3 4">
    <name type="scientific">Methyloradius palustris</name>
    <dbReference type="NCBI Taxonomy" id="2778876"/>
    <lineage>
        <taxon>Bacteria</taxon>
        <taxon>Pseudomonadati</taxon>
        <taxon>Pseudomonadota</taxon>
        <taxon>Betaproteobacteria</taxon>
        <taxon>Nitrosomonadales</taxon>
        <taxon>Methylophilaceae</taxon>
        <taxon>Methyloradius</taxon>
    </lineage>
</organism>
<dbReference type="KEGG" id="mpau:ZMTM_14690"/>
<dbReference type="InterPro" id="IPR023393">
    <property type="entry name" value="START-like_dom_sf"/>
</dbReference>
<comment type="similarity">
    <text evidence="1">Belongs to the AHA1 family.</text>
</comment>
<dbReference type="CDD" id="cd08896">
    <property type="entry name" value="SRPBCC_CalC_Aha1-like_3"/>
    <property type="match status" value="1"/>
</dbReference>
<dbReference type="InterPro" id="IPR013538">
    <property type="entry name" value="ASHA1/2-like_C"/>
</dbReference>
<keyword evidence="4" id="KW-1185">Reference proteome</keyword>
<dbReference type="Gene3D" id="3.30.530.20">
    <property type="match status" value="1"/>
</dbReference>
<reference evidence="3" key="1">
    <citation type="journal article" date="2021" name="Arch. Microbiol.">
        <title>Methyloradius palustris gen. nov., sp. nov., a methanol-oxidizing bacterium isolated from snow.</title>
        <authorList>
            <person name="Miyadera T."/>
            <person name="Kojima H."/>
            <person name="Fukui M."/>
        </authorList>
    </citation>
    <scope>NUCLEOTIDE SEQUENCE</scope>
    <source>
        <strain evidence="3">Zm11</strain>
    </source>
</reference>
<gene>
    <name evidence="3" type="ORF">ZMTM_14690</name>
</gene>
<proteinExistence type="inferred from homology"/>